<dbReference type="AlphaFoldDB" id="A0AAV3SF27"/>
<evidence type="ECO:0000313" key="1">
    <source>
        <dbReference type="EMBL" id="GAA0454706.1"/>
    </source>
</evidence>
<dbReference type="Pfam" id="PF09999">
    <property type="entry name" value="DUF2240"/>
    <property type="match status" value="1"/>
</dbReference>
<dbReference type="EMBL" id="BAAADN010000016">
    <property type="protein sequence ID" value="GAA0454706.1"/>
    <property type="molecule type" value="Genomic_DNA"/>
</dbReference>
<accession>A0AAV3SF27</accession>
<dbReference type="EMBL" id="CP095005">
    <property type="protein sequence ID" value="UOO94059.1"/>
    <property type="molecule type" value="Genomic_DNA"/>
</dbReference>
<reference evidence="2" key="2">
    <citation type="submission" date="2022-04" db="EMBL/GenBank/DDBJ databases">
        <title>Sequencing and genomic assembly of Halococcus dombrowskii.</title>
        <authorList>
            <person name="Lim S.W."/>
            <person name="MacLea K.S."/>
        </authorList>
    </citation>
    <scope>NUCLEOTIDE SEQUENCE</scope>
    <source>
        <strain evidence="2">H4</strain>
    </source>
</reference>
<dbReference type="Proteomes" id="UP001500962">
    <property type="component" value="Unassembled WGS sequence"/>
</dbReference>
<dbReference type="Proteomes" id="UP000830542">
    <property type="component" value="Chromosome"/>
</dbReference>
<sequence length="148" mass="16109">MSLRSAVAAPFKGRGEGELAESEFVVALSLDRDWFSPEQATRLADIAVGEGLLERTDEALVPTFDPADTTIPEGFVPDEELLRRRSAFEQVLDALVADGIDKREAVAEINELQQRLAVTIEAAAVLYARRRDIDVNEAADRALAELGG</sequence>
<dbReference type="GeneID" id="71761933"/>
<proteinExistence type="predicted"/>
<evidence type="ECO:0000313" key="4">
    <source>
        <dbReference type="Proteomes" id="UP001500962"/>
    </source>
</evidence>
<keyword evidence="3" id="KW-1185">Reference proteome</keyword>
<protein>
    <submittedName>
        <fullName evidence="1">DUF2240 family protein</fullName>
    </submittedName>
</protein>
<reference evidence="1" key="1">
    <citation type="journal article" date="2014" name="Int. J. Syst. Evol. Microbiol.">
        <title>Complete genome sequence of Corynebacterium casei LMG S-19264T (=DSM 44701T), isolated from a smear-ripened cheese.</title>
        <authorList>
            <consortium name="US DOE Joint Genome Institute (JGI-PGF)"/>
            <person name="Walter F."/>
            <person name="Albersmeier A."/>
            <person name="Kalinowski J."/>
            <person name="Ruckert C."/>
        </authorList>
    </citation>
    <scope>NUCLEOTIDE SEQUENCE</scope>
    <source>
        <strain evidence="1">JCM 12289</strain>
    </source>
</reference>
<dbReference type="InterPro" id="IPR018716">
    <property type="entry name" value="DUF2240"/>
</dbReference>
<gene>
    <name evidence="1" type="ORF">GCM10008985_08110</name>
    <name evidence="2" type="ORF">MUK72_08755</name>
</gene>
<dbReference type="KEGG" id="hdo:MUK72_08755"/>
<organism evidence="1 4">
    <name type="scientific">Halococcus dombrowskii</name>
    <dbReference type="NCBI Taxonomy" id="179637"/>
    <lineage>
        <taxon>Archaea</taxon>
        <taxon>Methanobacteriati</taxon>
        <taxon>Methanobacteriota</taxon>
        <taxon>Stenosarchaea group</taxon>
        <taxon>Halobacteria</taxon>
        <taxon>Halobacteriales</taxon>
        <taxon>Halococcaceae</taxon>
        <taxon>Halococcus</taxon>
    </lineage>
</organism>
<evidence type="ECO:0000313" key="2">
    <source>
        <dbReference type="EMBL" id="UOO94059.1"/>
    </source>
</evidence>
<reference evidence="1" key="3">
    <citation type="submission" date="2023-12" db="EMBL/GenBank/DDBJ databases">
        <authorList>
            <person name="Sun Q."/>
            <person name="Inoue M."/>
        </authorList>
    </citation>
    <scope>NUCLEOTIDE SEQUENCE</scope>
    <source>
        <strain evidence="1">JCM 12289</strain>
    </source>
</reference>
<name>A0AAV3SF27_HALDO</name>
<evidence type="ECO:0000313" key="3">
    <source>
        <dbReference type="Proteomes" id="UP000830542"/>
    </source>
</evidence>
<dbReference type="RefSeq" id="WP_244699034.1">
    <property type="nucleotide sequence ID" value="NZ_BAAADN010000016.1"/>
</dbReference>